<evidence type="ECO:0000256" key="2">
    <source>
        <dbReference type="ARBA" id="ARBA00022980"/>
    </source>
</evidence>
<gene>
    <name evidence="7" type="ORF">SCLCIDRAFT_546895</name>
</gene>
<dbReference type="InterPro" id="IPR002136">
    <property type="entry name" value="Ribosomal_uL4"/>
</dbReference>
<feature type="region of interest" description="Disordered" evidence="5">
    <location>
        <begin position="74"/>
        <end position="103"/>
    </location>
</feature>
<keyword evidence="6" id="KW-0732">Signal</keyword>
<dbReference type="InterPro" id="IPR023574">
    <property type="entry name" value="Ribosomal_uL4_dom_sf"/>
</dbReference>
<dbReference type="GO" id="GO:0003735">
    <property type="term" value="F:structural constituent of ribosome"/>
    <property type="evidence" value="ECO:0007669"/>
    <property type="project" value="InterPro"/>
</dbReference>
<dbReference type="PANTHER" id="PTHR10746">
    <property type="entry name" value="50S RIBOSOMAL PROTEIN L4"/>
    <property type="match status" value="1"/>
</dbReference>
<evidence type="ECO:0000256" key="6">
    <source>
        <dbReference type="SAM" id="SignalP"/>
    </source>
</evidence>
<accession>A0A0C2YSE2</accession>
<dbReference type="OrthoDB" id="275876at2759"/>
<dbReference type="Pfam" id="PF00573">
    <property type="entry name" value="Ribosomal_L4"/>
    <property type="match status" value="1"/>
</dbReference>
<reference evidence="7 8" key="1">
    <citation type="submission" date="2014-04" db="EMBL/GenBank/DDBJ databases">
        <authorList>
            <consortium name="DOE Joint Genome Institute"/>
            <person name="Kuo A."/>
            <person name="Kohler A."/>
            <person name="Nagy L.G."/>
            <person name="Floudas D."/>
            <person name="Copeland A."/>
            <person name="Barry K.W."/>
            <person name="Cichocki N."/>
            <person name="Veneault-Fourrey C."/>
            <person name="LaButti K."/>
            <person name="Lindquist E.A."/>
            <person name="Lipzen A."/>
            <person name="Lundell T."/>
            <person name="Morin E."/>
            <person name="Murat C."/>
            <person name="Sun H."/>
            <person name="Tunlid A."/>
            <person name="Henrissat B."/>
            <person name="Grigoriev I.V."/>
            <person name="Hibbett D.S."/>
            <person name="Martin F."/>
            <person name="Nordberg H.P."/>
            <person name="Cantor M.N."/>
            <person name="Hua S.X."/>
        </authorList>
    </citation>
    <scope>NUCLEOTIDE SEQUENCE [LARGE SCALE GENOMIC DNA]</scope>
    <source>
        <strain evidence="7 8">Foug A</strain>
    </source>
</reference>
<dbReference type="EMBL" id="KN822205">
    <property type="protein sequence ID" value="KIM52628.1"/>
    <property type="molecule type" value="Genomic_DNA"/>
</dbReference>
<dbReference type="Gene3D" id="3.40.1370.10">
    <property type="match status" value="1"/>
</dbReference>
<keyword evidence="8" id="KW-1185">Reference proteome</keyword>
<evidence type="ECO:0000256" key="5">
    <source>
        <dbReference type="SAM" id="MobiDB-lite"/>
    </source>
</evidence>
<dbReference type="STRING" id="1036808.A0A0C2YSE2"/>
<dbReference type="InterPro" id="IPR013005">
    <property type="entry name" value="Ribosomal_uL4-like"/>
</dbReference>
<evidence type="ECO:0000256" key="3">
    <source>
        <dbReference type="ARBA" id="ARBA00023274"/>
    </source>
</evidence>
<proteinExistence type="inferred from homology"/>
<reference evidence="8" key="2">
    <citation type="submission" date="2015-01" db="EMBL/GenBank/DDBJ databases">
        <title>Evolutionary Origins and Diversification of the Mycorrhizal Mutualists.</title>
        <authorList>
            <consortium name="DOE Joint Genome Institute"/>
            <consortium name="Mycorrhizal Genomics Consortium"/>
            <person name="Kohler A."/>
            <person name="Kuo A."/>
            <person name="Nagy L.G."/>
            <person name="Floudas D."/>
            <person name="Copeland A."/>
            <person name="Barry K.W."/>
            <person name="Cichocki N."/>
            <person name="Veneault-Fourrey C."/>
            <person name="LaButti K."/>
            <person name="Lindquist E.A."/>
            <person name="Lipzen A."/>
            <person name="Lundell T."/>
            <person name="Morin E."/>
            <person name="Murat C."/>
            <person name="Riley R."/>
            <person name="Ohm R."/>
            <person name="Sun H."/>
            <person name="Tunlid A."/>
            <person name="Henrissat B."/>
            <person name="Grigoriev I.V."/>
            <person name="Hibbett D.S."/>
            <person name="Martin F."/>
        </authorList>
    </citation>
    <scope>NUCLEOTIDE SEQUENCE [LARGE SCALE GENOMIC DNA]</scope>
    <source>
        <strain evidence="8">Foug A</strain>
    </source>
</reference>
<evidence type="ECO:0000256" key="1">
    <source>
        <dbReference type="ARBA" id="ARBA00010528"/>
    </source>
</evidence>
<evidence type="ECO:0000313" key="8">
    <source>
        <dbReference type="Proteomes" id="UP000053989"/>
    </source>
</evidence>
<dbReference type="SUPFAM" id="SSF52166">
    <property type="entry name" value="Ribosomal protein L4"/>
    <property type="match status" value="1"/>
</dbReference>
<organism evidence="7 8">
    <name type="scientific">Scleroderma citrinum Foug A</name>
    <dbReference type="NCBI Taxonomy" id="1036808"/>
    <lineage>
        <taxon>Eukaryota</taxon>
        <taxon>Fungi</taxon>
        <taxon>Dikarya</taxon>
        <taxon>Basidiomycota</taxon>
        <taxon>Agaricomycotina</taxon>
        <taxon>Agaricomycetes</taxon>
        <taxon>Agaricomycetidae</taxon>
        <taxon>Boletales</taxon>
        <taxon>Sclerodermatineae</taxon>
        <taxon>Sclerodermataceae</taxon>
        <taxon>Scleroderma</taxon>
    </lineage>
</organism>
<dbReference type="GO" id="GO:1990904">
    <property type="term" value="C:ribonucleoprotein complex"/>
    <property type="evidence" value="ECO:0007669"/>
    <property type="project" value="UniProtKB-KW"/>
</dbReference>
<dbReference type="PANTHER" id="PTHR10746:SF6">
    <property type="entry name" value="LARGE RIBOSOMAL SUBUNIT PROTEIN UL4M"/>
    <property type="match status" value="1"/>
</dbReference>
<name>A0A0C2YSE2_9AGAM</name>
<feature type="chain" id="PRO_5002159605" description="Large ribosomal subunit protein uL4m" evidence="6">
    <location>
        <begin position="28"/>
        <end position="215"/>
    </location>
</feature>
<keyword evidence="3" id="KW-0687">Ribonucleoprotein</keyword>
<evidence type="ECO:0000256" key="4">
    <source>
        <dbReference type="ARBA" id="ARBA00040565"/>
    </source>
</evidence>
<dbReference type="GO" id="GO:0006412">
    <property type="term" value="P:translation"/>
    <property type="evidence" value="ECO:0007669"/>
    <property type="project" value="InterPro"/>
</dbReference>
<protein>
    <recommendedName>
        <fullName evidence="4">Large ribosomal subunit protein uL4m</fullName>
    </recommendedName>
</protein>
<keyword evidence="2" id="KW-0689">Ribosomal protein</keyword>
<feature type="signal peptide" evidence="6">
    <location>
        <begin position="1"/>
        <end position="27"/>
    </location>
</feature>
<dbReference type="AlphaFoldDB" id="A0A0C2YSE2"/>
<comment type="similarity">
    <text evidence="1">Belongs to the universal ribosomal protein uL4 family.</text>
</comment>
<sequence>MHLLQNQTVLSHCLHLLSFSLLHSCRQTRVFDAIFPVQKEGQRPSRCLGPCGVQPPHPERHTPPVFHYLDSRRQGTASTKTRGEVRGSGRKIRPQKGTGRARLGDGQLAQCSEVEVSLWPQTQRFQHKAQPQGHSDGHAGRTVCKTQGVDVGCRSMRALVFSQDEDTHAEIGPDGMDQDHCSLLESLRCIPLLGLLGGTFRAWNSSPLVICMCTI</sequence>
<dbReference type="HOGENOM" id="CLU_1283940_0_0_1"/>
<dbReference type="Proteomes" id="UP000053989">
    <property type="component" value="Unassembled WGS sequence"/>
</dbReference>
<dbReference type="InParanoid" id="A0A0C2YSE2"/>
<dbReference type="GO" id="GO:0005840">
    <property type="term" value="C:ribosome"/>
    <property type="evidence" value="ECO:0007669"/>
    <property type="project" value="UniProtKB-KW"/>
</dbReference>
<evidence type="ECO:0000313" key="7">
    <source>
        <dbReference type="EMBL" id="KIM52628.1"/>
    </source>
</evidence>